<reference evidence="2" key="2">
    <citation type="submission" date="2020-09" db="EMBL/GenBank/DDBJ databases">
        <authorList>
            <person name="Sun Q."/>
            <person name="Ohkuma M."/>
        </authorList>
    </citation>
    <scope>NUCLEOTIDE SEQUENCE</scope>
    <source>
        <strain evidence="2">JCM 13064</strain>
    </source>
</reference>
<feature type="transmembrane region" description="Helical" evidence="1">
    <location>
        <begin position="39"/>
        <end position="61"/>
    </location>
</feature>
<dbReference type="InterPro" id="IPR011044">
    <property type="entry name" value="Quino_amine_DH_bsu"/>
</dbReference>
<protein>
    <submittedName>
        <fullName evidence="2">Uncharacterized protein</fullName>
    </submittedName>
</protein>
<dbReference type="EMBL" id="BMNT01000045">
    <property type="protein sequence ID" value="GGL13219.1"/>
    <property type="molecule type" value="Genomic_DNA"/>
</dbReference>
<evidence type="ECO:0000256" key="1">
    <source>
        <dbReference type="SAM" id="Phobius"/>
    </source>
</evidence>
<dbReference type="SUPFAM" id="SSF50969">
    <property type="entry name" value="YVTN repeat-like/Quinoprotein amine dehydrogenase"/>
    <property type="match status" value="1"/>
</dbReference>
<dbReference type="RefSeq" id="WP_189166811.1">
    <property type="nucleotide sequence ID" value="NZ_BMNT01000045.1"/>
</dbReference>
<keyword evidence="1" id="KW-1133">Transmembrane helix</keyword>
<proteinExistence type="predicted"/>
<evidence type="ECO:0000313" key="3">
    <source>
        <dbReference type="Proteomes" id="UP000645217"/>
    </source>
</evidence>
<dbReference type="InterPro" id="IPR011042">
    <property type="entry name" value="6-blade_b-propeller_TolB-like"/>
</dbReference>
<keyword evidence="3" id="KW-1185">Reference proteome</keyword>
<keyword evidence="1" id="KW-0812">Transmembrane</keyword>
<keyword evidence="1" id="KW-0472">Membrane</keyword>
<reference evidence="2" key="1">
    <citation type="journal article" date="2014" name="Int. J. Syst. Evol. Microbiol.">
        <title>Complete genome sequence of Corynebacterium casei LMG S-19264T (=DSM 44701T), isolated from a smear-ripened cheese.</title>
        <authorList>
            <consortium name="US DOE Joint Genome Institute (JGI-PGF)"/>
            <person name="Walter F."/>
            <person name="Albersmeier A."/>
            <person name="Kalinowski J."/>
            <person name="Ruckert C."/>
        </authorList>
    </citation>
    <scope>NUCLEOTIDE SEQUENCE</scope>
    <source>
        <strain evidence="2">JCM 13064</strain>
    </source>
</reference>
<gene>
    <name evidence="2" type="ORF">GCM10007964_64140</name>
</gene>
<dbReference type="Gene3D" id="2.120.10.30">
    <property type="entry name" value="TolB, C-terminal domain"/>
    <property type="match status" value="1"/>
</dbReference>
<evidence type="ECO:0000313" key="2">
    <source>
        <dbReference type="EMBL" id="GGL13219.1"/>
    </source>
</evidence>
<sequence length="372" mass="40535">MTRLRRALSGIAEEAPAVDLNGLVDLAVAGHRRKRRASALLAAVATVATVAATGTVTAALVPSRSPQPAAPRQAEAVPDLPAGDVGPLDYAYETPCKVDGERRHLDCSVAGWRVVTHTGRTYRLRQALARTAQNNQAPIAISRDGRMLAYYSPQAQAHVVRDLVSGSQVTSPVRLKETRIGPGSMLVLSDDGRHLMFDPREGSKDPGLLIDMRTGKTVEVSGKYEAVSVRNGVAELVRYRKTDLWLMPVTGGSKPVRFKGTFMGFSELAPDGRTVAAFERNDDTMSDWVQEMRTLTLLDTRTGRERAKVPIRGLPKGQPVWITGLWRSGSELTVWIEEASTRAYRVDTRTGRARLLADHPKTRLVLPGLASS</sequence>
<dbReference type="Proteomes" id="UP000645217">
    <property type="component" value="Unassembled WGS sequence"/>
</dbReference>
<dbReference type="AlphaFoldDB" id="A0A917RM03"/>
<organism evidence="2 3">
    <name type="scientific">Sphaerisporangium melleum</name>
    <dbReference type="NCBI Taxonomy" id="321316"/>
    <lineage>
        <taxon>Bacteria</taxon>
        <taxon>Bacillati</taxon>
        <taxon>Actinomycetota</taxon>
        <taxon>Actinomycetes</taxon>
        <taxon>Streptosporangiales</taxon>
        <taxon>Streptosporangiaceae</taxon>
        <taxon>Sphaerisporangium</taxon>
    </lineage>
</organism>
<name>A0A917RM03_9ACTN</name>
<accession>A0A917RM03</accession>
<comment type="caution">
    <text evidence="2">The sequence shown here is derived from an EMBL/GenBank/DDBJ whole genome shotgun (WGS) entry which is preliminary data.</text>
</comment>